<evidence type="ECO:0000313" key="12">
    <source>
        <dbReference type="Proteomes" id="UP001596472"/>
    </source>
</evidence>
<dbReference type="PANTHER" id="PTHR30582:SF2">
    <property type="entry name" value="L,D-TRANSPEPTIDASE YCIB-RELATED"/>
    <property type="match status" value="1"/>
</dbReference>
<feature type="domain" description="L,D-TPase catalytic" evidence="10">
    <location>
        <begin position="51"/>
        <end position="162"/>
    </location>
</feature>
<keyword evidence="12" id="KW-1185">Reference proteome</keyword>
<proteinExistence type="inferred from homology"/>
<dbReference type="PROSITE" id="PS51257">
    <property type="entry name" value="PROKAR_LIPOPROTEIN"/>
    <property type="match status" value="1"/>
</dbReference>
<dbReference type="InterPro" id="IPR038063">
    <property type="entry name" value="Transpep_catalytic_dom"/>
</dbReference>
<evidence type="ECO:0000256" key="2">
    <source>
        <dbReference type="ARBA" id="ARBA00005992"/>
    </source>
</evidence>
<dbReference type="EMBL" id="JBHTBS010000004">
    <property type="protein sequence ID" value="MFC7337681.1"/>
    <property type="molecule type" value="Genomic_DNA"/>
</dbReference>
<keyword evidence="4 7" id="KW-0133">Cell shape</keyword>
<feature type="active site" description="Proton donor/acceptor" evidence="7">
    <location>
        <position position="125"/>
    </location>
</feature>
<evidence type="ECO:0000256" key="3">
    <source>
        <dbReference type="ARBA" id="ARBA00022679"/>
    </source>
</evidence>
<evidence type="ECO:0000256" key="5">
    <source>
        <dbReference type="ARBA" id="ARBA00022984"/>
    </source>
</evidence>
<comment type="pathway">
    <text evidence="1 7">Cell wall biogenesis; peptidoglycan biosynthesis.</text>
</comment>
<dbReference type="CDD" id="cd16913">
    <property type="entry name" value="YkuD_like"/>
    <property type="match status" value="1"/>
</dbReference>
<name>A0ABW2L5P4_9BACT</name>
<evidence type="ECO:0000256" key="6">
    <source>
        <dbReference type="ARBA" id="ARBA00023316"/>
    </source>
</evidence>
<comment type="similarity">
    <text evidence="2">Belongs to the YkuD family.</text>
</comment>
<dbReference type="Gene3D" id="2.40.440.10">
    <property type="entry name" value="L,D-transpeptidase catalytic domain-like"/>
    <property type="match status" value="1"/>
</dbReference>
<feature type="compositionally biased region" description="Basic residues" evidence="8">
    <location>
        <begin position="92"/>
        <end position="102"/>
    </location>
</feature>
<comment type="caution">
    <text evidence="11">The sequence shown here is derived from an EMBL/GenBank/DDBJ whole genome shotgun (WGS) entry which is preliminary data.</text>
</comment>
<dbReference type="PANTHER" id="PTHR30582">
    <property type="entry name" value="L,D-TRANSPEPTIDASE"/>
    <property type="match status" value="1"/>
</dbReference>
<evidence type="ECO:0000313" key="11">
    <source>
        <dbReference type="EMBL" id="MFC7337681.1"/>
    </source>
</evidence>
<evidence type="ECO:0000256" key="1">
    <source>
        <dbReference type="ARBA" id="ARBA00004752"/>
    </source>
</evidence>
<gene>
    <name evidence="11" type="ORF">ACFQY0_10875</name>
</gene>
<dbReference type="PROSITE" id="PS52029">
    <property type="entry name" value="LD_TPASE"/>
    <property type="match status" value="1"/>
</dbReference>
<evidence type="ECO:0000256" key="7">
    <source>
        <dbReference type="PROSITE-ProRule" id="PRU01373"/>
    </source>
</evidence>
<accession>A0ABW2L5P4</accession>
<organism evidence="11 12">
    <name type="scientific">Haloferula chungangensis</name>
    <dbReference type="NCBI Taxonomy" id="1048331"/>
    <lineage>
        <taxon>Bacteria</taxon>
        <taxon>Pseudomonadati</taxon>
        <taxon>Verrucomicrobiota</taxon>
        <taxon>Verrucomicrobiia</taxon>
        <taxon>Verrucomicrobiales</taxon>
        <taxon>Verrucomicrobiaceae</taxon>
        <taxon>Haloferula</taxon>
    </lineage>
</organism>
<dbReference type="RefSeq" id="WP_379712188.1">
    <property type="nucleotide sequence ID" value="NZ_JBHTBS010000004.1"/>
</dbReference>
<evidence type="ECO:0000256" key="9">
    <source>
        <dbReference type="SAM" id="SignalP"/>
    </source>
</evidence>
<feature type="active site" description="Nucleophile" evidence="7">
    <location>
        <position position="138"/>
    </location>
</feature>
<feature type="chain" id="PRO_5045378781" evidence="9">
    <location>
        <begin position="27"/>
        <end position="209"/>
    </location>
</feature>
<dbReference type="GO" id="GO:0016740">
    <property type="term" value="F:transferase activity"/>
    <property type="evidence" value="ECO:0007669"/>
    <property type="project" value="UniProtKB-KW"/>
</dbReference>
<evidence type="ECO:0000259" key="10">
    <source>
        <dbReference type="PROSITE" id="PS52029"/>
    </source>
</evidence>
<evidence type="ECO:0000256" key="4">
    <source>
        <dbReference type="ARBA" id="ARBA00022960"/>
    </source>
</evidence>
<keyword evidence="9" id="KW-0732">Signal</keyword>
<feature type="region of interest" description="Disordered" evidence="8">
    <location>
        <begin position="82"/>
        <end position="106"/>
    </location>
</feature>
<protein>
    <submittedName>
        <fullName evidence="11">L,D-transpeptidase</fullName>
        <ecNumber evidence="11">2.-.-.-</ecNumber>
    </submittedName>
</protein>
<reference evidence="12" key="1">
    <citation type="journal article" date="2019" name="Int. J. Syst. Evol. Microbiol.">
        <title>The Global Catalogue of Microorganisms (GCM) 10K type strain sequencing project: providing services to taxonomists for standard genome sequencing and annotation.</title>
        <authorList>
            <consortium name="The Broad Institute Genomics Platform"/>
            <consortium name="The Broad Institute Genome Sequencing Center for Infectious Disease"/>
            <person name="Wu L."/>
            <person name="Ma J."/>
        </authorList>
    </citation>
    <scope>NUCLEOTIDE SEQUENCE [LARGE SCALE GENOMIC DNA]</scope>
    <source>
        <strain evidence="12">CGMCC 4.1467</strain>
    </source>
</reference>
<dbReference type="InterPro" id="IPR050979">
    <property type="entry name" value="LD-transpeptidase"/>
</dbReference>
<keyword evidence="3 11" id="KW-0808">Transferase</keyword>
<dbReference type="InterPro" id="IPR005490">
    <property type="entry name" value="LD_TPept_cat_dom"/>
</dbReference>
<keyword evidence="6 7" id="KW-0961">Cell wall biogenesis/degradation</keyword>
<sequence>MKKPLRLLATIALGSAALFLSSCSNVSSGGASGTAFSFDPPVKKPSNPSAVKVHISTGAGRLYVTEGNEVLLATPCGVGTSATPTPAGNHRITSKTRHRRRQSNPGAGYPMTYWQSFFSPAYGMHWGFVKPYPSTHGCVRLPLNSARKIFDLTRVGTPVNVAKSQPWDSTIGAKLPQLDDGPLPNPPDSYMKSSKVFADQEQGKMWNFN</sequence>
<dbReference type="EC" id="2.-.-.-" evidence="11"/>
<dbReference type="SUPFAM" id="SSF141523">
    <property type="entry name" value="L,D-transpeptidase catalytic domain-like"/>
    <property type="match status" value="1"/>
</dbReference>
<dbReference type="Pfam" id="PF03734">
    <property type="entry name" value="YkuD"/>
    <property type="match status" value="1"/>
</dbReference>
<evidence type="ECO:0000256" key="8">
    <source>
        <dbReference type="SAM" id="MobiDB-lite"/>
    </source>
</evidence>
<dbReference type="Proteomes" id="UP001596472">
    <property type="component" value="Unassembled WGS sequence"/>
</dbReference>
<keyword evidence="5 7" id="KW-0573">Peptidoglycan synthesis</keyword>
<feature type="signal peptide" evidence="9">
    <location>
        <begin position="1"/>
        <end position="26"/>
    </location>
</feature>